<sequence length="98" mass="10318">MPGLGDDLGQHTFVRPADADLRGARGAHQFLGDRVERLPVVGGAGRRDQGRGRAPMASGNSAANTNLRFRTAKRTTPAIATATIQRAWAVLTPSPTVS</sequence>
<gene>
    <name evidence="2" type="ORF">GCM10022207_47720</name>
</gene>
<feature type="region of interest" description="Disordered" evidence="1">
    <location>
        <begin position="41"/>
        <end position="67"/>
    </location>
</feature>
<evidence type="ECO:0000313" key="3">
    <source>
        <dbReference type="Proteomes" id="UP001501563"/>
    </source>
</evidence>
<dbReference type="EMBL" id="BAAAZA010000013">
    <property type="protein sequence ID" value="GAA3876207.1"/>
    <property type="molecule type" value="Genomic_DNA"/>
</dbReference>
<dbReference type="Proteomes" id="UP001501563">
    <property type="component" value="Unassembled WGS sequence"/>
</dbReference>
<comment type="caution">
    <text evidence="2">The sequence shown here is derived from an EMBL/GenBank/DDBJ whole genome shotgun (WGS) entry which is preliminary data.</text>
</comment>
<evidence type="ECO:0000313" key="2">
    <source>
        <dbReference type="EMBL" id="GAA3876207.1"/>
    </source>
</evidence>
<name>A0ABP7KG69_9ACTN</name>
<evidence type="ECO:0000256" key="1">
    <source>
        <dbReference type="SAM" id="MobiDB-lite"/>
    </source>
</evidence>
<protein>
    <submittedName>
        <fullName evidence="2">Uncharacterized protein</fullName>
    </submittedName>
</protein>
<organism evidence="2 3">
    <name type="scientific">Streptomyces lannensis</name>
    <dbReference type="NCBI Taxonomy" id="766498"/>
    <lineage>
        <taxon>Bacteria</taxon>
        <taxon>Bacillati</taxon>
        <taxon>Actinomycetota</taxon>
        <taxon>Actinomycetes</taxon>
        <taxon>Kitasatosporales</taxon>
        <taxon>Streptomycetaceae</taxon>
        <taxon>Streptomyces</taxon>
    </lineage>
</organism>
<keyword evidence="3" id="KW-1185">Reference proteome</keyword>
<proteinExistence type="predicted"/>
<feature type="compositionally biased region" description="Polar residues" evidence="1">
    <location>
        <begin position="58"/>
        <end position="67"/>
    </location>
</feature>
<reference evidence="3" key="1">
    <citation type="journal article" date="2019" name="Int. J. Syst. Evol. Microbiol.">
        <title>The Global Catalogue of Microorganisms (GCM) 10K type strain sequencing project: providing services to taxonomists for standard genome sequencing and annotation.</title>
        <authorList>
            <consortium name="The Broad Institute Genomics Platform"/>
            <consortium name="The Broad Institute Genome Sequencing Center for Infectious Disease"/>
            <person name="Wu L."/>
            <person name="Ma J."/>
        </authorList>
    </citation>
    <scope>NUCLEOTIDE SEQUENCE [LARGE SCALE GENOMIC DNA]</scope>
    <source>
        <strain evidence="3">JCM 16578</strain>
    </source>
</reference>
<accession>A0ABP7KG69</accession>